<name>A0AAD6ZZM7_9AGAR</name>
<reference evidence="3" key="1">
    <citation type="submission" date="2023-03" db="EMBL/GenBank/DDBJ databases">
        <title>Massive genome expansion in bonnet fungi (Mycena s.s.) driven by repeated elements and novel gene families across ecological guilds.</title>
        <authorList>
            <consortium name="Lawrence Berkeley National Laboratory"/>
            <person name="Harder C.B."/>
            <person name="Miyauchi S."/>
            <person name="Viragh M."/>
            <person name="Kuo A."/>
            <person name="Thoen E."/>
            <person name="Andreopoulos B."/>
            <person name="Lu D."/>
            <person name="Skrede I."/>
            <person name="Drula E."/>
            <person name="Henrissat B."/>
            <person name="Morin E."/>
            <person name="Kohler A."/>
            <person name="Barry K."/>
            <person name="LaButti K."/>
            <person name="Morin E."/>
            <person name="Salamov A."/>
            <person name="Lipzen A."/>
            <person name="Mereny Z."/>
            <person name="Hegedus B."/>
            <person name="Baldrian P."/>
            <person name="Stursova M."/>
            <person name="Weitz H."/>
            <person name="Taylor A."/>
            <person name="Grigoriev I.V."/>
            <person name="Nagy L.G."/>
            <person name="Martin F."/>
            <person name="Kauserud H."/>
        </authorList>
    </citation>
    <scope>NUCLEOTIDE SEQUENCE</scope>
    <source>
        <strain evidence="3">CBHHK002</strain>
    </source>
</reference>
<dbReference type="Proteomes" id="UP001218218">
    <property type="component" value="Unassembled WGS sequence"/>
</dbReference>
<sequence>MPQYNTTIEDYSPIISYSAGWSSGGSADSLADLYSDSSFTLTQTDGETATFSFNGTGFSIFGAKRQNHGLYAVMIDGNAFSPDNGQAPDPGQFQAPLFISPPLNQSLHVVTLTNIGNSFVDIDFITFQSSVGADNERLIVNTVQDNDPAFVYTPPNSWGLNPPNLGTYSGSSGHGTETPGTFMTYTFEVCAELLVHVSRLTGGWGYALWTGRGSPFSVSLDGGRPANHTANKQFYQPKVPLYIASNLGPGEHVLKVSYEPTQPGQILAIDYADVYTAPSLQPPSSNGTTTALPSAAVAGIVIALLFILAILAGLLFFLRRRKHRKNRSSLEAPMIQPSMSNRDIVAPVTYPSASAQPSIRSYPSSTNGSYYPSAAPNITVDTRSQTYVSSATSDSEYSPSNISVGVGRTATSSSRRANPQPFPKGTPLPLPPSANQSLAHASAHVRVACESEGGPWESTGLRASVGNGAAGLSTGH</sequence>
<dbReference type="AlphaFoldDB" id="A0AAD6ZZM7"/>
<feature type="transmembrane region" description="Helical" evidence="2">
    <location>
        <begin position="295"/>
        <end position="318"/>
    </location>
</feature>
<evidence type="ECO:0000256" key="2">
    <source>
        <dbReference type="SAM" id="Phobius"/>
    </source>
</evidence>
<keyword evidence="2" id="KW-0472">Membrane</keyword>
<accession>A0AAD6ZZM7</accession>
<organism evidence="3 4">
    <name type="scientific">Mycena albidolilacea</name>
    <dbReference type="NCBI Taxonomy" id="1033008"/>
    <lineage>
        <taxon>Eukaryota</taxon>
        <taxon>Fungi</taxon>
        <taxon>Dikarya</taxon>
        <taxon>Basidiomycota</taxon>
        <taxon>Agaricomycotina</taxon>
        <taxon>Agaricomycetes</taxon>
        <taxon>Agaricomycetidae</taxon>
        <taxon>Agaricales</taxon>
        <taxon>Marasmiineae</taxon>
        <taxon>Mycenaceae</taxon>
        <taxon>Mycena</taxon>
    </lineage>
</organism>
<feature type="region of interest" description="Disordered" evidence="1">
    <location>
        <begin position="390"/>
        <end position="476"/>
    </location>
</feature>
<protein>
    <submittedName>
        <fullName evidence="3">Uncharacterized protein</fullName>
    </submittedName>
</protein>
<evidence type="ECO:0000313" key="3">
    <source>
        <dbReference type="EMBL" id="KAJ7346583.1"/>
    </source>
</evidence>
<feature type="compositionally biased region" description="Pro residues" evidence="1">
    <location>
        <begin position="420"/>
        <end position="432"/>
    </location>
</feature>
<dbReference type="EMBL" id="JARIHO010000020">
    <property type="protein sequence ID" value="KAJ7346583.1"/>
    <property type="molecule type" value="Genomic_DNA"/>
</dbReference>
<keyword evidence="2" id="KW-1133">Transmembrane helix</keyword>
<proteinExistence type="predicted"/>
<dbReference type="CDD" id="cd12087">
    <property type="entry name" value="TM_EGFR-like"/>
    <property type="match status" value="1"/>
</dbReference>
<keyword evidence="2" id="KW-0812">Transmembrane</keyword>
<evidence type="ECO:0000256" key="1">
    <source>
        <dbReference type="SAM" id="MobiDB-lite"/>
    </source>
</evidence>
<dbReference type="Gene3D" id="2.60.120.260">
    <property type="entry name" value="Galactose-binding domain-like"/>
    <property type="match status" value="1"/>
</dbReference>
<keyword evidence="4" id="KW-1185">Reference proteome</keyword>
<comment type="caution">
    <text evidence="3">The sequence shown here is derived from an EMBL/GenBank/DDBJ whole genome shotgun (WGS) entry which is preliminary data.</text>
</comment>
<feature type="compositionally biased region" description="Polar residues" evidence="1">
    <location>
        <begin position="390"/>
        <end position="417"/>
    </location>
</feature>
<gene>
    <name evidence="3" type="ORF">DFH08DRAFT_1006197</name>
</gene>
<evidence type="ECO:0000313" key="4">
    <source>
        <dbReference type="Proteomes" id="UP001218218"/>
    </source>
</evidence>